<evidence type="ECO:0000313" key="1">
    <source>
        <dbReference type="EMBL" id="TLD41852.1"/>
    </source>
</evidence>
<gene>
    <name evidence="1" type="ORF">JETT_1869</name>
</gene>
<dbReference type="AlphaFoldDB" id="A0A533QB05"/>
<proteinExistence type="predicted"/>
<organism evidence="1 2">
    <name type="scientific">Candidatus Jettenia ecosi</name>
    <dbReference type="NCBI Taxonomy" id="2494326"/>
    <lineage>
        <taxon>Bacteria</taxon>
        <taxon>Pseudomonadati</taxon>
        <taxon>Planctomycetota</taxon>
        <taxon>Candidatus Brocadiia</taxon>
        <taxon>Candidatus Brocadiales</taxon>
        <taxon>Candidatus Brocadiaceae</taxon>
        <taxon>Candidatus Jettenia</taxon>
    </lineage>
</organism>
<dbReference type="Proteomes" id="UP000319783">
    <property type="component" value="Unassembled WGS sequence"/>
</dbReference>
<name>A0A533QB05_9BACT</name>
<reference evidence="1 2" key="1">
    <citation type="submission" date="2019-04" db="EMBL/GenBank/DDBJ databases">
        <title>Genome of a novel bacterium Candidatus Jettenia ecosi reconstructed from metagenome of an anammox bioreactor.</title>
        <authorList>
            <person name="Mardanov A.V."/>
            <person name="Beletsky A.V."/>
            <person name="Ravin N.V."/>
            <person name="Botchkova E.A."/>
            <person name="Litti Y.V."/>
            <person name="Nozhevnikova A.N."/>
        </authorList>
    </citation>
    <scope>NUCLEOTIDE SEQUENCE [LARGE SCALE GENOMIC DNA]</scope>
    <source>
        <strain evidence="1">J2</strain>
    </source>
</reference>
<evidence type="ECO:0000313" key="2">
    <source>
        <dbReference type="Proteomes" id="UP000319783"/>
    </source>
</evidence>
<protein>
    <submittedName>
        <fullName evidence="1">Uncharacterized protein</fullName>
    </submittedName>
</protein>
<accession>A0A533QB05</accession>
<dbReference type="EMBL" id="SULG01000034">
    <property type="protein sequence ID" value="TLD41852.1"/>
    <property type="molecule type" value="Genomic_DNA"/>
</dbReference>
<comment type="caution">
    <text evidence="1">The sequence shown here is derived from an EMBL/GenBank/DDBJ whole genome shotgun (WGS) entry which is preliminary data.</text>
</comment>
<sequence length="38" mass="4460">MKVGQHFQPLPFVAQLLRHIYYASVHALDFTTYVLINK</sequence>